<accession>A0ABT5S573</accession>
<organism evidence="1 2">
    <name type="scientific">Polaribacter ponticola</name>
    <dbReference type="NCBI Taxonomy" id="2978475"/>
    <lineage>
        <taxon>Bacteria</taxon>
        <taxon>Pseudomonadati</taxon>
        <taxon>Bacteroidota</taxon>
        <taxon>Flavobacteriia</taxon>
        <taxon>Flavobacteriales</taxon>
        <taxon>Flavobacteriaceae</taxon>
    </lineage>
</organism>
<keyword evidence="2" id="KW-1185">Reference proteome</keyword>
<dbReference type="RefSeq" id="WP_265724027.1">
    <property type="nucleotide sequence ID" value="NZ_JAOSLC020000002.1"/>
</dbReference>
<reference evidence="1" key="1">
    <citation type="submission" date="2023-02" db="EMBL/GenBank/DDBJ databases">
        <title>Polaribacter ponticola sp. nov., isolated from seawater.</title>
        <authorList>
            <person name="Baek J.H."/>
            <person name="Kim J.M."/>
            <person name="Choi D.G."/>
            <person name="Jeon C.O."/>
        </authorList>
    </citation>
    <scope>NUCLEOTIDE SEQUENCE</scope>
    <source>
        <strain evidence="1">MSW5</strain>
    </source>
</reference>
<sequence>MKVLILTYYWPPAGGSGVQRWLKFVKYLQNFDIEPIVYTVDNASYPKEDISLINEVPKNILVLKQPIWEPTDLLFWKKITIKKRIFLMLQIVVFYHL</sequence>
<dbReference type="Proteomes" id="UP001151478">
    <property type="component" value="Unassembled WGS sequence"/>
</dbReference>
<evidence type="ECO:0000313" key="1">
    <source>
        <dbReference type="EMBL" id="MDD7913258.1"/>
    </source>
</evidence>
<evidence type="ECO:0008006" key="3">
    <source>
        <dbReference type="Google" id="ProtNLM"/>
    </source>
</evidence>
<gene>
    <name evidence="1" type="ORF">N5A56_001905</name>
</gene>
<proteinExistence type="predicted"/>
<name>A0ABT5S573_9FLAO</name>
<evidence type="ECO:0000313" key="2">
    <source>
        <dbReference type="Proteomes" id="UP001151478"/>
    </source>
</evidence>
<comment type="caution">
    <text evidence="1">The sequence shown here is derived from an EMBL/GenBank/DDBJ whole genome shotgun (WGS) entry which is preliminary data.</text>
</comment>
<protein>
    <recommendedName>
        <fullName evidence="3">Glycosyl transferase family 1</fullName>
    </recommendedName>
</protein>
<dbReference type="EMBL" id="JAOSLC020000002">
    <property type="protein sequence ID" value="MDD7913258.1"/>
    <property type="molecule type" value="Genomic_DNA"/>
</dbReference>